<sequence length="279" mass="29934">MRATQLALLALAASAKLATSFKIPEGMMDGVYKVYLNENGVEVHEPLLQEDIIQVTDSESEQHEAALFERADPSFAVTYCGCGITMNHGDCDRAVQNLKNQFGGGTVRIGPNLAWYSISGSVVAFACNKVAAQAEASADRLTRALQGITERCGCSKDLEDTEITMSMSDIVRRARGSVSQLERRSSRVDGLHGRSGVTICQSEGSPALPYTTERWHPVAGLLVASNDIGDDGLPGLVLVRSSVAMDMPCAGQLIESSFKSWLPVVVMVHDPIPYANSAN</sequence>
<gene>
    <name evidence="2" type="ORF">CNMCM8927_004190</name>
</gene>
<proteinExistence type="predicted"/>
<feature type="signal peptide" evidence="1">
    <location>
        <begin position="1"/>
        <end position="20"/>
    </location>
</feature>
<dbReference type="AlphaFoldDB" id="A0AAN5YRN2"/>
<protein>
    <submittedName>
        <fullName evidence="2">Uncharacterized protein</fullName>
    </submittedName>
</protein>
<evidence type="ECO:0000313" key="3">
    <source>
        <dbReference type="Proteomes" id="UP000649114"/>
    </source>
</evidence>
<dbReference type="Proteomes" id="UP000649114">
    <property type="component" value="Unassembled WGS sequence"/>
</dbReference>
<dbReference type="EMBL" id="JAAAPU010000024">
    <property type="protein sequence ID" value="KAF4206855.1"/>
    <property type="molecule type" value="Genomic_DNA"/>
</dbReference>
<reference evidence="2" key="2">
    <citation type="submission" date="2020-04" db="EMBL/GenBank/DDBJ databases">
        <authorList>
            <person name="Santos R.A.C."/>
            <person name="Steenwyk J.L."/>
            <person name="Rivero-Menendez O."/>
            <person name="Mead M.E."/>
            <person name="Silva L.P."/>
            <person name="Bastos R.W."/>
            <person name="Alastruey-Izquierdo A."/>
            <person name="Goldman G.H."/>
            <person name="Rokas A."/>
        </authorList>
    </citation>
    <scope>NUCLEOTIDE SEQUENCE</scope>
    <source>
        <strain evidence="2">CNM-CM8927</strain>
    </source>
</reference>
<accession>A0AAN5YRN2</accession>
<name>A0AAN5YRN2_ASPLE</name>
<feature type="chain" id="PRO_5043038175" evidence="1">
    <location>
        <begin position="21"/>
        <end position="279"/>
    </location>
</feature>
<evidence type="ECO:0000256" key="1">
    <source>
        <dbReference type="SAM" id="SignalP"/>
    </source>
</evidence>
<reference evidence="2" key="1">
    <citation type="journal article" date="2020" name="bioRxiv">
        <title>Genomic and phenotypic heterogeneity of clinical isolates of the human pathogens Aspergillus fumigatus, Aspergillus lentulus and Aspergillus fumigatiaffinis.</title>
        <authorList>
            <person name="dos Santos R.A.C."/>
            <person name="Steenwyk J.L."/>
            <person name="Rivero-Menendez O."/>
            <person name="Mead M.E."/>
            <person name="Silva L.P."/>
            <person name="Bastos R.W."/>
            <person name="Alastruey-Izquierdo A."/>
            <person name="Goldman G.H."/>
            <person name="Rokas A."/>
        </authorList>
    </citation>
    <scope>NUCLEOTIDE SEQUENCE</scope>
    <source>
        <strain evidence="2">CNM-CM8927</strain>
    </source>
</reference>
<comment type="caution">
    <text evidence="2">The sequence shown here is derived from an EMBL/GenBank/DDBJ whole genome shotgun (WGS) entry which is preliminary data.</text>
</comment>
<evidence type="ECO:0000313" key="2">
    <source>
        <dbReference type="EMBL" id="KAF4206855.1"/>
    </source>
</evidence>
<keyword evidence="1" id="KW-0732">Signal</keyword>
<organism evidence="2 3">
    <name type="scientific">Aspergillus lentulus</name>
    <dbReference type="NCBI Taxonomy" id="293939"/>
    <lineage>
        <taxon>Eukaryota</taxon>
        <taxon>Fungi</taxon>
        <taxon>Dikarya</taxon>
        <taxon>Ascomycota</taxon>
        <taxon>Pezizomycotina</taxon>
        <taxon>Eurotiomycetes</taxon>
        <taxon>Eurotiomycetidae</taxon>
        <taxon>Eurotiales</taxon>
        <taxon>Aspergillaceae</taxon>
        <taxon>Aspergillus</taxon>
        <taxon>Aspergillus subgen. Fumigati</taxon>
    </lineage>
</organism>